<comment type="pathway">
    <text evidence="3">Carbohydrate metabolism; tricarboxylic acid cycle; (S)-malate from fumarate: step 1/1.</text>
</comment>
<dbReference type="PRINTS" id="PR00149">
    <property type="entry name" value="FUMRATELYASE"/>
</dbReference>
<name>A0ABM9ICH6_9BACT</name>
<feature type="active site" description="Proton donor/acceptor" evidence="3">
    <location>
        <position position="188"/>
    </location>
</feature>
<dbReference type="HAMAP" id="MF_00743">
    <property type="entry name" value="FumaraseC"/>
    <property type="match status" value="1"/>
</dbReference>
<dbReference type="EC" id="4.2.1.2" evidence="3"/>
<evidence type="ECO:0000259" key="4">
    <source>
        <dbReference type="Pfam" id="PF00206"/>
    </source>
</evidence>
<comment type="catalytic activity">
    <reaction evidence="3">
        <text>(S)-malate = fumarate + H2O</text>
        <dbReference type="Rhea" id="RHEA:12460"/>
        <dbReference type="ChEBI" id="CHEBI:15377"/>
        <dbReference type="ChEBI" id="CHEBI:15589"/>
        <dbReference type="ChEBI" id="CHEBI:29806"/>
        <dbReference type="EC" id="4.2.1.2"/>
    </reaction>
</comment>
<dbReference type="InterPro" id="IPR005677">
    <property type="entry name" value="Fum_hydII"/>
</dbReference>
<dbReference type="GO" id="GO:0004333">
    <property type="term" value="F:fumarate hydratase activity"/>
    <property type="evidence" value="ECO:0007669"/>
    <property type="project" value="UniProtKB-EC"/>
</dbReference>
<organism evidence="6 7">
    <name type="scientific">Candidatus Methylacidiphilum fumarolicum</name>
    <dbReference type="NCBI Taxonomy" id="591154"/>
    <lineage>
        <taxon>Bacteria</taxon>
        <taxon>Pseudomonadati</taxon>
        <taxon>Verrucomicrobiota</taxon>
        <taxon>Methylacidiphilae</taxon>
        <taxon>Methylacidiphilales</taxon>
        <taxon>Methylacidiphilaceae</taxon>
        <taxon>Methylacidiphilum (ex Ratnadevi et al. 2023)</taxon>
    </lineage>
</organism>
<feature type="binding site" description="in site B" evidence="3">
    <location>
        <begin position="129"/>
        <end position="132"/>
    </location>
    <ligand>
        <name>substrate</name>
    </ligand>
</feature>
<dbReference type="InterPro" id="IPR020557">
    <property type="entry name" value="Fumarate_lyase_CS"/>
</dbReference>
<keyword evidence="3" id="KW-0963">Cytoplasm</keyword>
<protein>
    <recommendedName>
        <fullName evidence="3">Fumarate hydratase class II</fullName>
        <shortName evidence="3">Fumarase C</shortName>
        <ecNumber evidence="3">4.2.1.2</ecNumber>
    </recommendedName>
    <alternativeName>
        <fullName evidence="3">Aerobic fumarase</fullName>
    </alternativeName>
    <alternativeName>
        <fullName evidence="3">Iron-independent fumarase</fullName>
    </alternativeName>
</protein>
<dbReference type="CDD" id="cd01362">
    <property type="entry name" value="Fumarase_classII"/>
    <property type="match status" value="1"/>
</dbReference>
<comment type="function">
    <text evidence="3">Involved in the TCA cycle. Catalyzes the stereospecific interconversion of fumarate to L-malate.</text>
</comment>
<comment type="miscellaneous">
    <text evidence="3">There are 2 substrate-binding sites: the catalytic A site, and the non-catalytic B site that may play a role in the transfer of substrate or product between the active site and the solvent. Alternatively, the B site may bind allosteric effectors.</text>
</comment>
<accession>A0ABM9ICH6</accession>
<dbReference type="Gene3D" id="1.10.275.10">
    <property type="entry name" value="Fumarase/aspartase (N-terminal domain)"/>
    <property type="match status" value="1"/>
</dbReference>
<feature type="binding site" evidence="3">
    <location>
        <begin position="324"/>
        <end position="326"/>
    </location>
    <ligand>
        <name>substrate</name>
    </ligand>
</feature>
<dbReference type="PANTHER" id="PTHR11444:SF1">
    <property type="entry name" value="FUMARATE HYDRATASE, MITOCHONDRIAL"/>
    <property type="match status" value="1"/>
</dbReference>
<feature type="domain" description="Fumarase C C-terminal" evidence="5">
    <location>
        <begin position="408"/>
        <end position="460"/>
    </location>
</feature>
<evidence type="ECO:0000313" key="6">
    <source>
        <dbReference type="EMBL" id="CAI9085387.1"/>
    </source>
</evidence>
<feature type="active site" evidence="3">
    <location>
        <position position="318"/>
    </location>
</feature>
<dbReference type="RefSeq" id="WP_009059054.1">
    <property type="nucleotide sequence ID" value="NZ_JAHXRZ010000002.1"/>
</dbReference>
<dbReference type="NCBIfam" id="NF008909">
    <property type="entry name" value="PRK12273.1"/>
    <property type="match status" value="1"/>
</dbReference>
<dbReference type="InterPro" id="IPR000362">
    <property type="entry name" value="Fumarate_lyase_fam"/>
</dbReference>
<sequence>MVKYRKETDSLGTIDVPSDKYYGAQTARSLIHFSIGQEKMPIEVIRALALIKKAAALTNAELKLLSEEKKKWILKACDEIYQGQLDDHFPLHVWQTGSGTQTNMNCNEVIANRANELAGFPLGSKSPVHPNDDVNRCQSSNDVFPSAMHIAAALSIHNFLLPEVSKLRDAIESKSKEFFHIIKIGRTHLMDATPISVGQEFSGYVFQIDMGISHIRSSLEKVYGLAIGGTAVGTGINAHPLFGEEVAKKIAQWTNLPFFSVQNKFAYLAGHEPLLALSSALKGLAASLFKIASDIRLMGSGPRCGLAELILPENEPGSSIMPGKVNPTQAEALSMVCIEVMGNDTAVAIAGSQGNFELNVFKPLIIWNVLRSIRLLADACKNFRRFCIEGLQVNVKKLKEYVDNSLMLITVLTPKIGYDLAAKIVKKAYQENCSLKTAAIALGILTAEEYDRYVQPEKMIGIE</sequence>
<dbReference type="Gene3D" id="1.20.200.10">
    <property type="entry name" value="Fumarase/aspartase (Central domain)"/>
    <property type="match status" value="1"/>
</dbReference>
<dbReference type="InterPro" id="IPR024083">
    <property type="entry name" value="Fumarase/histidase_N"/>
</dbReference>
<evidence type="ECO:0000259" key="5">
    <source>
        <dbReference type="Pfam" id="PF10415"/>
    </source>
</evidence>
<evidence type="ECO:0000313" key="7">
    <source>
        <dbReference type="Proteomes" id="UP001161497"/>
    </source>
</evidence>
<feature type="binding site" evidence="3">
    <location>
        <position position="187"/>
    </location>
    <ligand>
        <name>substrate</name>
    </ligand>
</feature>
<comment type="subcellular location">
    <subcellularLocation>
        <location evidence="3">Cytoplasm</location>
    </subcellularLocation>
</comment>
<dbReference type="InterPro" id="IPR022761">
    <property type="entry name" value="Fumarate_lyase_N"/>
</dbReference>
<dbReference type="Pfam" id="PF10415">
    <property type="entry name" value="FumaraseC_C"/>
    <property type="match status" value="1"/>
</dbReference>
<keyword evidence="3" id="KW-0816">Tricarboxylic acid cycle</keyword>
<dbReference type="InterPro" id="IPR018951">
    <property type="entry name" value="Fumarase_C_C"/>
</dbReference>
<feature type="binding site" evidence="3">
    <location>
        <position position="319"/>
    </location>
    <ligand>
        <name>substrate</name>
    </ligand>
</feature>
<comment type="subunit">
    <text evidence="3">Homotetramer.</text>
</comment>
<dbReference type="PANTHER" id="PTHR11444">
    <property type="entry name" value="ASPARTATEAMMONIA/ARGININOSUCCINATE/ADENYLOSUCCINATE LYASE"/>
    <property type="match status" value="1"/>
</dbReference>
<keyword evidence="7" id="KW-1185">Reference proteome</keyword>
<dbReference type="PROSITE" id="PS00163">
    <property type="entry name" value="FUMARATE_LYASES"/>
    <property type="match status" value="1"/>
</dbReference>
<reference evidence="6" key="1">
    <citation type="submission" date="2023-03" db="EMBL/GenBank/DDBJ databases">
        <authorList>
            <person name="Cremers G."/>
            <person name="Picone N."/>
        </authorList>
    </citation>
    <scope>NUCLEOTIDE SEQUENCE</scope>
    <source>
        <strain evidence="6">Sample_alias</strain>
    </source>
</reference>
<comment type="similarity">
    <text evidence="1 3">Belongs to the class-II fumarase/aspartase family. Fumarase subfamily.</text>
</comment>
<dbReference type="Pfam" id="PF00206">
    <property type="entry name" value="Lyase_1"/>
    <property type="match status" value="1"/>
</dbReference>
<dbReference type="Gene3D" id="1.10.40.30">
    <property type="entry name" value="Fumarase/aspartase (C-terminal domain)"/>
    <property type="match status" value="1"/>
</dbReference>
<feature type="binding site" evidence="3">
    <location>
        <begin position="139"/>
        <end position="141"/>
    </location>
    <ligand>
        <name>substrate</name>
    </ligand>
</feature>
<dbReference type="InterPro" id="IPR008948">
    <property type="entry name" value="L-Aspartase-like"/>
</dbReference>
<feature type="site" description="Important for catalytic activity" evidence="3">
    <location>
        <position position="331"/>
    </location>
</feature>
<gene>
    <name evidence="3 6" type="primary">fumC</name>
    <name evidence="6" type="ORF">MFUM_1016</name>
</gene>
<dbReference type="Proteomes" id="UP001161497">
    <property type="component" value="Chromosome"/>
</dbReference>
<keyword evidence="2 3" id="KW-0456">Lyase</keyword>
<dbReference type="EMBL" id="OX458932">
    <property type="protein sequence ID" value="CAI9085387.1"/>
    <property type="molecule type" value="Genomic_DNA"/>
</dbReference>
<proteinExistence type="inferred from homology"/>
<evidence type="ECO:0000256" key="2">
    <source>
        <dbReference type="ARBA" id="ARBA00023239"/>
    </source>
</evidence>
<dbReference type="SUPFAM" id="SSF48557">
    <property type="entry name" value="L-aspartase-like"/>
    <property type="match status" value="1"/>
</dbReference>
<dbReference type="NCBIfam" id="TIGR00979">
    <property type="entry name" value="fumC_II"/>
    <property type="match status" value="1"/>
</dbReference>
<evidence type="ECO:0000256" key="3">
    <source>
        <dbReference type="HAMAP-Rule" id="MF_00743"/>
    </source>
</evidence>
<evidence type="ECO:0000256" key="1">
    <source>
        <dbReference type="ARBA" id="ARBA00009084"/>
    </source>
</evidence>
<feature type="domain" description="Fumarate lyase N-terminal" evidence="4">
    <location>
        <begin position="12"/>
        <end position="342"/>
    </location>
</feature>
<feature type="binding site" evidence="3">
    <location>
        <begin position="98"/>
        <end position="100"/>
    </location>
    <ligand>
        <name>substrate</name>
    </ligand>
</feature>